<reference evidence="1" key="2">
    <citation type="submission" date="2020-11" db="EMBL/GenBank/DDBJ databases">
        <authorList>
            <person name="McCartney M.A."/>
            <person name="Auch B."/>
            <person name="Kono T."/>
            <person name="Mallez S."/>
            <person name="Becker A."/>
            <person name="Gohl D.M."/>
            <person name="Silverstein K.A.T."/>
            <person name="Koren S."/>
            <person name="Bechman K.B."/>
            <person name="Herman A."/>
            <person name="Abrahante J.E."/>
            <person name="Garbe J."/>
        </authorList>
    </citation>
    <scope>NUCLEOTIDE SEQUENCE</scope>
    <source>
        <strain evidence="1">Duluth1</strain>
        <tissue evidence="1">Whole animal</tissue>
    </source>
</reference>
<organism evidence="1 2">
    <name type="scientific">Dreissena polymorpha</name>
    <name type="common">Zebra mussel</name>
    <name type="synonym">Mytilus polymorpha</name>
    <dbReference type="NCBI Taxonomy" id="45954"/>
    <lineage>
        <taxon>Eukaryota</taxon>
        <taxon>Metazoa</taxon>
        <taxon>Spiralia</taxon>
        <taxon>Lophotrochozoa</taxon>
        <taxon>Mollusca</taxon>
        <taxon>Bivalvia</taxon>
        <taxon>Autobranchia</taxon>
        <taxon>Heteroconchia</taxon>
        <taxon>Euheterodonta</taxon>
        <taxon>Imparidentia</taxon>
        <taxon>Neoheterodontei</taxon>
        <taxon>Myida</taxon>
        <taxon>Dreissenoidea</taxon>
        <taxon>Dreissenidae</taxon>
        <taxon>Dreissena</taxon>
    </lineage>
</organism>
<dbReference type="Proteomes" id="UP000828390">
    <property type="component" value="Unassembled WGS sequence"/>
</dbReference>
<comment type="caution">
    <text evidence="1">The sequence shown here is derived from an EMBL/GenBank/DDBJ whole genome shotgun (WGS) entry which is preliminary data.</text>
</comment>
<accession>A0A9D4ERK9</accession>
<protein>
    <submittedName>
        <fullName evidence="1">Uncharacterized protein</fullName>
    </submittedName>
</protein>
<keyword evidence="2" id="KW-1185">Reference proteome</keyword>
<sequence>MEVCCESHRGQAVHHQLGPAQASHPGQGWHTPGYIHRPSTKWPTWSTCDPCRPGAGL</sequence>
<evidence type="ECO:0000313" key="1">
    <source>
        <dbReference type="EMBL" id="KAH3784439.1"/>
    </source>
</evidence>
<evidence type="ECO:0000313" key="2">
    <source>
        <dbReference type="Proteomes" id="UP000828390"/>
    </source>
</evidence>
<dbReference type="AlphaFoldDB" id="A0A9D4ERK9"/>
<gene>
    <name evidence="1" type="ORF">DPMN_162393</name>
</gene>
<proteinExistence type="predicted"/>
<dbReference type="EMBL" id="JAIWYP010000008">
    <property type="protein sequence ID" value="KAH3784439.1"/>
    <property type="molecule type" value="Genomic_DNA"/>
</dbReference>
<name>A0A9D4ERK9_DREPO</name>
<reference evidence="1" key="1">
    <citation type="journal article" date="2019" name="bioRxiv">
        <title>The Genome of the Zebra Mussel, Dreissena polymorpha: A Resource for Invasive Species Research.</title>
        <authorList>
            <person name="McCartney M.A."/>
            <person name="Auch B."/>
            <person name="Kono T."/>
            <person name="Mallez S."/>
            <person name="Zhang Y."/>
            <person name="Obille A."/>
            <person name="Becker A."/>
            <person name="Abrahante J.E."/>
            <person name="Garbe J."/>
            <person name="Badalamenti J.P."/>
            <person name="Herman A."/>
            <person name="Mangelson H."/>
            <person name="Liachko I."/>
            <person name="Sullivan S."/>
            <person name="Sone E.D."/>
            <person name="Koren S."/>
            <person name="Silverstein K.A.T."/>
            <person name="Beckman K.B."/>
            <person name="Gohl D.M."/>
        </authorList>
    </citation>
    <scope>NUCLEOTIDE SEQUENCE</scope>
    <source>
        <strain evidence="1">Duluth1</strain>
        <tissue evidence="1">Whole animal</tissue>
    </source>
</reference>